<dbReference type="VEuPathDB" id="VectorBase:LLOJ004263"/>
<dbReference type="Proteomes" id="UP000092461">
    <property type="component" value="Unassembled WGS sequence"/>
</dbReference>
<dbReference type="PANTHER" id="PTHR11153">
    <property type="entry name" value="SIDEROFLEXIN"/>
    <property type="match status" value="1"/>
</dbReference>
<name>A0A1B0CIK1_LUTLO</name>
<sequence>MNKIFTKDSDNRVDLDKPLWDQSTFLGRFKHFAWITDSRTCLTSTTELNKAKALIEAYRSGNEPKGTTREEVIYARKLYESAFHPDSGELQNVFGRMSFQVPGGMLLTGAMLQFYRTTSAVVFWQWANQSFNALVNYTNRNANSPMTVNQMLMAYATATTSALVTAIGCKSMWQKRAGPFIQRYVPFAAVAAANCVNIPLMRQNELIQGIEVSDEDGNIVGRSRIAAAKGISQVVISRITMAAPGMLILPVIMEQLEKIAWFRRMHILHAPFQTIAVGCFLSFMVPTACALFPQKCSLNVSIIERYEEDLYKDIKTNTKGKPPTVVYFNKGL</sequence>
<dbReference type="InterPro" id="IPR004686">
    <property type="entry name" value="Mtc"/>
</dbReference>
<dbReference type="VEuPathDB" id="VectorBase:LLONM1_008159"/>
<dbReference type="AlphaFoldDB" id="A0A1B0CIK1"/>
<organism evidence="11 12">
    <name type="scientific">Lutzomyia longipalpis</name>
    <name type="common">Sand fly</name>
    <dbReference type="NCBI Taxonomy" id="7200"/>
    <lineage>
        <taxon>Eukaryota</taxon>
        <taxon>Metazoa</taxon>
        <taxon>Ecdysozoa</taxon>
        <taxon>Arthropoda</taxon>
        <taxon>Hexapoda</taxon>
        <taxon>Insecta</taxon>
        <taxon>Pterygota</taxon>
        <taxon>Neoptera</taxon>
        <taxon>Endopterygota</taxon>
        <taxon>Diptera</taxon>
        <taxon>Nematocera</taxon>
        <taxon>Psychodoidea</taxon>
        <taxon>Psychodidae</taxon>
        <taxon>Lutzomyia</taxon>
        <taxon>Lutzomyia</taxon>
    </lineage>
</organism>
<keyword evidence="7 9" id="KW-0496">Mitochondrion</keyword>
<evidence type="ECO:0000256" key="7">
    <source>
        <dbReference type="ARBA" id="ARBA00023128"/>
    </source>
</evidence>
<keyword evidence="12" id="KW-1185">Reference proteome</keyword>
<evidence type="ECO:0000256" key="9">
    <source>
        <dbReference type="RuleBase" id="RU362000"/>
    </source>
</evidence>
<protein>
    <recommendedName>
        <fullName evidence="9">Sidoreflexin</fullName>
    </recommendedName>
</protein>
<accession>A0A1B0CIK1</accession>
<dbReference type="GO" id="GO:0005743">
    <property type="term" value="C:mitochondrial inner membrane"/>
    <property type="evidence" value="ECO:0007669"/>
    <property type="project" value="TreeGrafter"/>
</dbReference>
<evidence type="ECO:0000256" key="2">
    <source>
        <dbReference type="ARBA" id="ARBA00005974"/>
    </source>
</evidence>
<comment type="similarity">
    <text evidence="2 9">Belongs to the sideroflexin family.</text>
</comment>
<dbReference type="PANTHER" id="PTHR11153:SF14">
    <property type="entry name" value="SIDEROFLEXIN-2"/>
    <property type="match status" value="1"/>
</dbReference>
<keyword evidence="4 9" id="KW-0812">Transmembrane</keyword>
<reference evidence="10" key="2">
    <citation type="journal article" date="2020" name="BMC">
        <title>Leishmania infection induces a limited differential gene expression in the sand fly midgut.</title>
        <authorList>
            <person name="Coutinho-Abreu I.V."/>
            <person name="Serafim T.D."/>
            <person name="Meneses C."/>
            <person name="Kamhawi S."/>
            <person name="Oliveira F."/>
            <person name="Valenzuela J.G."/>
        </authorList>
    </citation>
    <scope>NUCLEOTIDE SEQUENCE</scope>
    <source>
        <strain evidence="10">Jacobina</strain>
        <tissue evidence="10">Midgut</tissue>
    </source>
</reference>
<feature type="transmembrane region" description="Helical" evidence="9">
    <location>
        <begin position="272"/>
        <end position="292"/>
    </location>
</feature>
<evidence type="ECO:0000313" key="11">
    <source>
        <dbReference type="EnsemblMetazoa" id="LLOJ004263-PA"/>
    </source>
</evidence>
<evidence type="ECO:0000256" key="3">
    <source>
        <dbReference type="ARBA" id="ARBA00022448"/>
    </source>
</evidence>
<evidence type="ECO:0000256" key="6">
    <source>
        <dbReference type="ARBA" id="ARBA00022989"/>
    </source>
</evidence>
<dbReference type="EMBL" id="GITU01005663">
    <property type="protein sequence ID" value="MBC1174366.1"/>
    <property type="molecule type" value="Transcribed_RNA"/>
</dbReference>
<evidence type="ECO:0000313" key="12">
    <source>
        <dbReference type="Proteomes" id="UP000092461"/>
    </source>
</evidence>
<dbReference type="Pfam" id="PF03820">
    <property type="entry name" value="SFXNs"/>
    <property type="match status" value="1"/>
</dbReference>
<evidence type="ECO:0000256" key="8">
    <source>
        <dbReference type="ARBA" id="ARBA00023136"/>
    </source>
</evidence>
<evidence type="ECO:0000313" key="10">
    <source>
        <dbReference type="EMBL" id="MBC1174366.1"/>
    </source>
</evidence>
<keyword evidence="6 9" id="KW-1133">Transmembrane helix</keyword>
<keyword evidence="8 9" id="KW-0472">Membrane</keyword>
<evidence type="ECO:0000256" key="5">
    <source>
        <dbReference type="ARBA" id="ARBA00022970"/>
    </source>
</evidence>
<evidence type="ECO:0000256" key="1">
    <source>
        <dbReference type="ARBA" id="ARBA00004225"/>
    </source>
</evidence>
<comment type="subcellular location">
    <subcellularLocation>
        <location evidence="1 9">Mitochondrion membrane</location>
        <topology evidence="1 9">Multi-pass membrane protein</topology>
    </subcellularLocation>
</comment>
<dbReference type="EnsemblMetazoa" id="LLOJ004263-RA">
    <property type="protein sequence ID" value="LLOJ004263-PA"/>
    <property type="gene ID" value="LLOJ004263"/>
</dbReference>
<feature type="transmembrane region" description="Helical" evidence="9">
    <location>
        <begin position="231"/>
        <end position="252"/>
    </location>
</feature>
<feature type="transmembrane region" description="Helical" evidence="9">
    <location>
        <begin position="152"/>
        <end position="173"/>
    </location>
</feature>
<feature type="transmembrane region" description="Helical" evidence="9">
    <location>
        <begin position="106"/>
        <end position="127"/>
    </location>
</feature>
<dbReference type="GO" id="GO:0140300">
    <property type="term" value="P:serine import into mitochondrion"/>
    <property type="evidence" value="ECO:0007669"/>
    <property type="project" value="TreeGrafter"/>
</dbReference>
<proteinExistence type="inferred from homology"/>
<reference evidence="11" key="3">
    <citation type="submission" date="2020-05" db="UniProtKB">
        <authorList>
            <consortium name="EnsemblMetazoa"/>
        </authorList>
    </citation>
    <scope>IDENTIFICATION</scope>
    <source>
        <strain evidence="11">Jacobina</strain>
    </source>
</reference>
<keyword evidence="5" id="KW-0029">Amino-acid transport</keyword>
<dbReference type="NCBIfam" id="TIGR00798">
    <property type="entry name" value="mtc"/>
    <property type="match status" value="1"/>
</dbReference>
<dbReference type="GO" id="GO:0015075">
    <property type="term" value="F:monoatomic ion transmembrane transporter activity"/>
    <property type="evidence" value="ECO:0007669"/>
    <property type="project" value="InterPro"/>
</dbReference>
<keyword evidence="3" id="KW-0813">Transport</keyword>
<evidence type="ECO:0000256" key="4">
    <source>
        <dbReference type="ARBA" id="ARBA00022692"/>
    </source>
</evidence>
<reference evidence="12" key="1">
    <citation type="submission" date="2012-05" db="EMBL/GenBank/DDBJ databases">
        <title>Whole Genome Assembly of Lutzomyia longipalpis.</title>
        <authorList>
            <person name="Richards S."/>
            <person name="Qu C."/>
            <person name="Dillon R."/>
            <person name="Worley K."/>
            <person name="Scherer S."/>
            <person name="Batterton M."/>
            <person name="Taylor A."/>
            <person name="Hawes A."/>
            <person name="Hernandez B."/>
            <person name="Kovar C."/>
            <person name="Mandapat C."/>
            <person name="Pham C."/>
            <person name="Qu C."/>
            <person name="Jing C."/>
            <person name="Bess C."/>
            <person name="Bandaranaike D."/>
            <person name="Ngo D."/>
            <person name="Ongeri F."/>
            <person name="Arias F."/>
            <person name="Lara F."/>
            <person name="Weissenberger G."/>
            <person name="Kamau G."/>
            <person name="Han H."/>
            <person name="Shen H."/>
            <person name="Dinh H."/>
            <person name="Khalil I."/>
            <person name="Jones J."/>
            <person name="Shafer J."/>
            <person name="Jayaseelan J."/>
            <person name="Quiroz J."/>
            <person name="Blankenburg K."/>
            <person name="Nguyen L."/>
            <person name="Jackson L."/>
            <person name="Francisco L."/>
            <person name="Tang L.-Y."/>
            <person name="Pu L.-L."/>
            <person name="Perales L."/>
            <person name="Lorensuhewa L."/>
            <person name="Munidasa M."/>
            <person name="Coyle M."/>
            <person name="Taylor M."/>
            <person name="Puazo M."/>
            <person name="Firestine M."/>
            <person name="Scheel M."/>
            <person name="Javaid M."/>
            <person name="Wang M."/>
            <person name="Li M."/>
            <person name="Tabassum N."/>
            <person name="Saada N."/>
            <person name="Osuji N."/>
            <person name="Aqrawi P."/>
            <person name="Fu Q."/>
            <person name="Thornton R."/>
            <person name="Raj R."/>
            <person name="Goodspeed R."/>
            <person name="Mata R."/>
            <person name="Najjar R."/>
            <person name="Gubbala S."/>
            <person name="Lee S."/>
            <person name="Denson S."/>
            <person name="Patil S."/>
            <person name="Macmil S."/>
            <person name="Qi S."/>
            <person name="Matskevitch T."/>
            <person name="Palculict T."/>
            <person name="Mathew T."/>
            <person name="Vee V."/>
            <person name="Velamala V."/>
            <person name="Korchina V."/>
            <person name="Cai W."/>
            <person name="Liu W."/>
            <person name="Dai W."/>
            <person name="Zou X."/>
            <person name="Zhu Y."/>
            <person name="Zhang Y."/>
            <person name="Wu Y.-Q."/>
            <person name="Xin Y."/>
            <person name="Nazarath L."/>
            <person name="Kovar C."/>
            <person name="Han Y."/>
            <person name="Muzny D."/>
            <person name="Gibbs R."/>
        </authorList>
    </citation>
    <scope>NUCLEOTIDE SEQUENCE [LARGE SCALE GENOMIC DNA]</scope>
    <source>
        <strain evidence="12">Jacobina</strain>
    </source>
</reference>
<dbReference type="EMBL" id="AJWK01013486">
    <property type="status" value="NOT_ANNOTATED_CDS"/>
    <property type="molecule type" value="Genomic_DNA"/>
</dbReference>